<dbReference type="STRING" id="690879.TSACC_3207"/>
<feature type="domain" description="Phosphate acetyl/butaryl transferase" evidence="5">
    <location>
        <begin position="2"/>
        <end position="327"/>
    </location>
</feature>
<comment type="caution">
    <text evidence="6">The sequence shown here is derived from an EMBL/GenBank/DDBJ whole genome shotgun (WGS) entry which is preliminary data.</text>
</comment>
<dbReference type="InParanoid" id="A0A146GDA4"/>
<dbReference type="PANTHER" id="PTHR43356:SF3">
    <property type="entry name" value="PHOSPHATE ACETYLTRANSFERASE"/>
    <property type="match status" value="1"/>
</dbReference>
<sequence>MSFIDSVFAKLKRHPKRIVFPDGDDPRVVRACHAFYEKDAGIPILIGKRDVIERIALTEKVSLDHVAIINPETASEMPVFCERLEKLERYKKMGINDARALLSNPNYFAAMMLQHGQADALVGGVHSYSGSLLRPLIQLVKPLPHAPLISGCMIAEVDERFGDGGVLFLADCGVVPDPNMEQLASIAVQTGLVARQVFGQRPRVALLSFSTKGSARTPSTEKVAGAVVIARKLADELGVEIAVDGEMQADAALIPEVASKKMEASLVGGQANVLIFPDLNSGNIAAKLIQHLGGARVYGQILLGLSRPAADLSRGATVEEIVSVAAVVGLQAIEYRKLYPAEEPAA</sequence>
<protein>
    <submittedName>
        <fullName evidence="6">Phosphate acetyltransferase</fullName>
    </submittedName>
</protein>
<dbReference type="SUPFAM" id="SSF53659">
    <property type="entry name" value="Isocitrate/Isopropylmalate dehydrogenase-like"/>
    <property type="match status" value="1"/>
</dbReference>
<evidence type="ECO:0000313" key="7">
    <source>
        <dbReference type="Proteomes" id="UP000076023"/>
    </source>
</evidence>
<evidence type="ECO:0000256" key="4">
    <source>
        <dbReference type="ARBA" id="ARBA00023315"/>
    </source>
</evidence>
<dbReference type="InterPro" id="IPR050500">
    <property type="entry name" value="Phos_Acetyltrans/Butyryltrans"/>
</dbReference>
<dbReference type="InterPro" id="IPR012147">
    <property type="entry name" value="P_Ac_Bu_trans"/>
</dbReference>
<dbReference type="GO" id="GO:0008959">
    <property type="term" value="F:phosphate acetyltransferase activity"/>
    <property type="evidence" value="ECO:0007669"/>
    <property type="project" value="UniProtKB-EC"/>
</dbReference>
<keyword evidence="4" id="KW-0012">Acyltransferase</keyword>
<dbReference type="InterPro" id="IPR042113">
    <property type="entry name" value="P_AcTrfase_dom1"/>
</dbReference>
<dbReference type="Pfam" id="PF01515">
    <property type="entry name" value="PTA_PTB"/>
    <property type="match status" value="1"/>
</dbReference>
<evidence type="ECO:0000256" key="3">
    <source>
        <dbReference type="ARBA" id="ARBA00022679"/>
    </source>
</evidence>
<dbReference type="Gene3D" id="3.40.50.10750">
    <property type="entry name" value="Isocitrate/Isopropylmalate dehydrogenase-like"/>
    <property type="match status" value="1"/>
</dbReference>
<organism evidence="6 7">
    <name type="scientific">Terrimicrobium sacchariphilum</name>
    <dbReference type="NCBI Taxonomy" id="690879"/>
    <lineage>
        <taxon>Bacteria</taxon>
        <taxon>Pseudomonadati</taxon>
        <taxon>Verrucomicrobiota</taxon>
        <taxon>Terrimicrobiia</taxon>
        <taxon>Terrimicrobiales</taxon>
        <taxon>Terrimicrobiaceae</taxon>
        <taxon>Terrimicrobium</taxon>
    </lineage>
</organism>
<dbReference type="Gene3D" id="3.40.50.10950">
    <property type="match status" value="1"/>
</dbReference>
<dbReference type="OrthoDB" id="9805787at2"/>
<dbReference type="InterPro" id="IPR002505">
    <property type="entry name" value="PTA_PTB"/>
</dbReference>
<dbReference type="AlphaFoldDB" id="A0A146GDA4"/>
<evidence type="ECO:0000259" key="5">
    <source>
        <dbReference type="Pfam" id="PF01515"/>
    </source>
</evidence>
<dbReference type="InterPro" id="IPR042112">
    <property type="entry name" value="P_AcTrfase_dom2"/>
</dbReference>
<dbReference type="EMBL" id="BDCO01000003">
    <property type="protein sequence ID" value="GAT35143.1"/>
    <property type="molecule type" value="Genomic_DNA"/>
</dbReference>
<name>A0A146GDA4_TERSA</name>
<evidence type="ECO:0000313" key="6">
    <source>
        <dbReference type="EMBL" id="GAT35143.1"/>
    </source>
</evidence>
<comment type="similarity">
    <text evidence="2">Belongs to the phosphate acetyltransferase and butyryltransferase family.</text>
</comment>
<accession>A0A146GDA4</accession>
<evidence type="ECO:0000256" key="2">
    <source>
        <dbReference type="ARBA" id="ARBA00005656"/>
    </source>
</evidence>
<comment type="catalytic activity">
    <reaction evidence="1">
        <text>acetyl-CoA + phosphate = acetyl phosphate + CoA</text>
        <dbReference type="Rhea" id="RHEA:19521"/>
        <dbReference type="ChEBI" id="CHEBI:22191"/>
        <dbReference type="ChEBI" id="CHEBI:43474"/>
        <dbReference type="ChEBI" id="CHEBI:57287"/>
        <dbReference type="ChEBI" id="CHEBI:57288"/>
        <dbReference type="EC" id="2.3.1.8"/>
    </reaction>
</comment>
<keyword evidence="3 6" id="KW-0808">Transferase</keyword>
<dbReference type="PANTHER" id="PTHR43356">
    <property type="entry name" value="PHOSPHATE ACETYLTRANSFERASE"/>
    <property type="match status" value="1"/>
</dbReference>
<dbReference type="PIRSF" id="PIRSF000428">
    <property type="entry name" value="P_Ac_trans"/>
    <property type="match status" value="1"/>
</dbReference>
<reference evidence="7" key="1">
    <citation type="journal article" date="2017" name="Genome Announc.">
        <title>Draft Genome Sequence of Terrimicrobium sacchariphilum NM-5T, a Facultative Anaerobic Soil Bacterium of the Class Spartobacteria.</title>
        <authorList>
            <person name="Qiu Y.L."/>
            <person name="Tourlousse D.M."/>
            <person name="Matsuura N."/>
            <person name="Ohashi A."/>
            <person name="Sekiguchi Y."/>
        </authorList>
    </citation>
    <scope>NUCLEOTIDE SEQUENCE [LARGE SCALE GENOMIC DNA]</scope>
    <source>
        <strain evidence="7">NM-5</strain>
    </source>
</reference>
<gene>
    <name evidence="6" type="ORF">TSACC_3207</name>
</gene>
<dbReference type="RefSeq" id="WP_075080984.1">
    <property type="nucleotide sequence ID" value="NZ_BDCO01000003.1"/>
</dbReference>
<dbReference type="Proteomes" id="UP000076023">
    <property type="component" value="Unassembled WGS sequence"/>
</dbReference>
<evidence type="ECO:0000256" key="1">
    <source>
        <dbReference type="ARBA" id="ARBA00000705"/>
    </source>
</evidence>
<proteinExistence type="inferred from homology"/>
<keyword evidence="7" id="KW-1185">Reference proteome</keyword>
<dbReference type="FunCoup" id="A0A146GDA4">
    <property type="interactions" value="140"/>
</dbReference>